<evidence type="ECO:0000256" key="1">
    <source>
        <dbReference type="SAM" id="MobiDB-lite"/>
    </source>
</evidence>
<evidence type="ECO:0000313" key="2">
    <source>
        <dbReference type="EMBL" id="KAF2231778.1"/>
    </source>
</evidence>
<sequence>VEAKAQRRREREEAQSRRRLQREAEARRREEALQQRAIDRQVQNEAKHQRRSRRKQLPLSNQPQNDVVEVDLRESVADASSSSGRPQRHKRPPKWFSEGV</sequence>
<feature type="non-terminal residue" evidence="2">
    <location>
        <position position="1"/>
    </location>
</feature>
<keyword evidence="3" id="KW-1185">Reference proteome</keyword>
<dbReference type="AlphaFoldDB" id="A0A6A6H1Q3"/>
<organism evidence="2 3">
    <name type="scientific">Viridothelium virens</name>
    <name type="common">Speckled blister lichen</name>
    <name type="synonym">Trypethelium virens</name>
    <dbReference type="NCBI Taxonomy" id="1048519"/>
    <lineage>
        <taxon>Eukaryota</taxon>
        <taxon>Fungi</taxon>
        <taxon>Dikarya</taxon>
        <taxon>Ascomycota</taxon>
        <taxon>Pezizomycotina</taxon>
        <taxon>Dothideomycetes</taxon>
        <taxon>Dothideomycetes incertae sedis</taxon>
        <taxon>Trypetheliales</taxon>
        <taxon>Trypetheliaceae</taxon>
        <taxon>Viridothelium</taxon>
    </lineage>
</organism>
<proteinExistence type="predicted"/>
<gene>
    <name evidence="2" type="ORF">EV356DRAFT_506389</name>
</gene>
<protein>
    <submittedName>
        <fullName evidence="2">Uncharacterized protein</fullName>
    </submittedName>
</protein>
<dbReference type="Proteomes" id="UP000800092">
    <property type="component" value="Unassembled WGS sequence"/>
</dbReference>
<reference evidence="2" key="1">
    <citation type="journal article" date="2020" name="Stud. Mycol.">
        <title>101 Dothideomycetes genomes: a test case for predicting lifestyles and emergence of pathogens.</title>
        <authorList>
            <person name="Haridas S."/>
            <person name="Albert R."/>
            <person name="Binder M."/>
            <person name="Bloem J."/>
            <person name="Labutti K."/>
            <person name="Salamov A."/>
            <person name="Andreopoulos B."/>
            <person name="Baker S."/>
            <person name="Barry K."/>
            <person name="Bills G."/>
            <person name="Bluhm B."/>
            <person name="Cannon C."/>
            <person name="Castanera R."/>
            <person name="Culley D."/>
            <person name="Daum C."/>
            <person name="Ezra D."/>
            <person name="Gonzalez J."/>
            <person name="Henrissat B."/>
            <person name="Kuo A."/>
            <person name="Liang C."/>
            <person name="Lipzen A."/>
            <person name="Lutzoni F."/>
            <person name="Magnuson J."/>
            <person name="Mondo S."/>
            <person name="Nolan M."/>
            <person name="Ohm R."/>
            <person name="Pangilinan J."/>
            <person name="Park H.-J."/>
            <person name="Ramirez L."/>
            <person name="Alfaro M."/>
            <person name="Sun H."/>
            <person name="Tritt A."/>
            <person name="Yoshinaga Y."/>
            <person name="Zwiers L.-H."/>
            <person name="Turgeon B."/>
            <person name="Goodwin S."/>
            <person name="Spatafora J."/>
            <person name="Crous P."/>
            <person name="Grigoriev I."/>
        </authorList>
    </citation>
    <scope>NUCLEOTIDE SEQUENCE</scope>
    <source>
        <strain evidence="2">Tuck. ex Michener</strain>
    </source>
</reference>
<name>A0A6A6H1Q3_VIRVR</name>
<accession>A0A6A6H1Q3</accession>
<dbReference type="EMBL" id="ML991822">
    <property type="protein sequence ID" value="KAF2231778.1"/>
    <property type="molecule type" value="Genomic_DNA"/>
</dbReference>
<feature type="region of interest" description="Disordered" evidence="1">
    <location>
        <begin position="1"/>
        <end position="100"/>
    </location>
</feature>
<feature type="compositionally biased region" description="Basic and acidic residues" evidence="1">
    <location>
        <begin position="1"/>
        <end position="39"/>
    </location>
</feature>
<evidence type="ECO:0000313" key="3">
    <source>
        <dbReference type="Proteomes" id="UP000800092"/>
    </source>
</evidence>